<dbReference type="PANTHER" id="PTHR43861">
    <property type="entry name" value="TRANS-ACONITATE 2-METHYLTRANSFERASE-RELATED"/>
    <property type="match status" value="1"/>
</dbReference>
<dbReference type="RefSeq" id="WP_354700235.1">
    <property type="nucleotide sequence ID" value="NZ_CP114014.1"/>
</dbReference>
<evidence type="ECO:0000313" key="2">
    <source>
        <dbReference type="EMBL" id="XAY03681.1"/>
    </source>
</evidence>
<organism evidence="2">
    <name type="scientific">Paraconexibacter sp. AEG42_29</name>
    <dbReference type="NCBI Taxonomy" id="2997339"/>
    <lineage>
        <taxon>Bacteria</taxon>
        <taxon>Bacillati</taxon>
        <taxon>Actinomycetota</taxon>
        <taxon>Thermoleophilia</taxon>
        <taxon>Solirubrobacterales</taxon>
        <taxon>Paraconexibacteraceae</taxon>
        <taxon>Paraconexibacter</taxon>
    </lineage>
</organism>
<dbReference type="EMBL" id="CP114014">
    <property type="protein sequence ID" value="XAY03681.1"/>
    <property type="molecule type" value="Genomic_DNA"/>
</dbReference>
<name>A0AAU7APV3_9ACTN</name>
<dbReference type="CDD" id="cd02440">
    <property type="entry name" value="AdoMet_MTases"/>
    <property type="match status" value="1"/>
</dbReference>
<accession>A0AAU7APV3</accession>
<protein>
    <recommendedName>
        <fullName evidence="3">Methyltransferase domain-containing protein</fullName>
    </recommendedName>
</protein>
<keyword evidence="1" id="KW-0808">Transferase</keyword>
<sequence length="225" mass="24012">MSTAAPYDALVAAHGLSAAHRMLVDAVPPGSRVLDVGCSTGYLGAVLAATGCQVVGVEQDERAALRARARDVIADVLIGSVDDEDVLSRIAEHGPYDAIVCGDVLAHVPRPEATLQALVAQLADGGRVAISLPNVAHWTARRAFLRGQFPREDDGLFARAHLRFFSLAGVRGLLHAAGLNAVEEGYTPALLPLQAQFPSLRHLQRPLLRLRPELFAEQLVLVGER</sequence>
<dbReference type="AlphaFoldDB" id="A0AAU7APV3"/>
<dbReference type="Gene3D" id="3.40.50.150">
    <property type="entry name" value="Vaccinia Virus protein VP39"/>
    <property type="match status" value="1"/>
</dbReference>
<gene>
    <name evidence="2" type="ORF">DSM112329_00501</name>
</gene>
<dbReference type="GO" id="GO:0016740">
    <property type="term" value="F:transferase activity"/>
    <property type="evidence" value="ECO:0007669"/>
    <property type="project" value="UniProtKB-KW"/>
</dbReference>
<reference evidence="2" key="1">
    <citation type="submission" date="2022-12" db="EMBL/GenBank/DDBJ databases">
        <title>Paraconexibacter alkalitolerans sp. nov. and Baekduia alba sp. nov., isolated from soil and emended description of the genera Paraconexibacter (Chun et al., 2020) and Baekduia (An et al., 2020).</title>
        <authorList>
            <person name="Vieira S."/>
            <person name="Huber K.J."/>
            <person name="Geppert A."/>
            <person name="Wolf J."/>
            <person name="Neumann-Schaal M."/>
            <person name="Muesken M."/>
            <person name="Overmann J."/>
        </authorList>
    </citation>
    <scope>NUCLEOTIDE SEQUENCE</scope>
    <source>
        <strain evidence="2">AEG42_29</strain>
    </source>
</reference>
<evidence type="ECO:0008006" key="3">
    <source>
        <dbReference type="Google" id="ProtNLM"/>
    </source>
</evidence>
<proteinExistence type="predicted"/>
<dbReference type="InterPro" id="IPR029063">
    <property type="entry name" value="SAM-dependent_MTases_sf"/>
</dbReference>
<evidence type="ECO:0000256" key="1">
    <source>
        <dbReference type="ARBA" id="ARBA00022679"/>
    </source>
</evidence>
<dbReference type="PANTHER" id="PTHR43861:SF3">
    <property type="entry name" value="PUTATIVE (AFU_ORTHOLOGUE AFUA_2G14390)-RELATED"/>
    <property type="match status" value="1"/>
</dbReference>
<dbReference type="KEGG" id="parq:DSM112329_00501"/>
<dbReference type="Pfam" id="PF13489">
    <property type="entry name" value="Methyltransf_23"/>
    <property type="match status" value="1"/>
</dbReference>
<dbReference type="SUPFAM" id="SSF53335">
    <property type="entry name" value="S-adenosyl-L-methionine-dependent methyltransferases"/>
    <property type="match status" value="1"/>
</dbReference>